<dbReference type="PANTHER" id="PTHR48081">
    <property type="entry name" value="AB HYDROLASE SUPERFAMILY PROTEIN C4A8.06C"/>
    <property type="match status" value="1"/>
</dbReference>
<evidence type="ECO:0000313" key="5">
    <source>
        <dbReference type="Proteomes" id="UP000032360"/>
    </source>
</evidence>
<dbReference type="Pfam" id="PF07859">
    <property type="entry name" value="Abhydrolase_3"/>
    <property type="match status" value="1"/>
</dbReference>
<comment type="caution">
    <text evidence="4">The sequence shown here is derived from an EMBL/GenBank/DDBJ whole genome shotgun (WGS) entry which is preliminary data.</text>
</comment>
<dbReference type="EMBL" id="JXYS01000061">
    <property type="protein sequence ID" value="KJF17194.1"/>
    <property type="molecule type" value="Genomic_DNA"/>
</dbReference>
<comment type="similarity">
    <text evidence="1">Belongs to the 'GDXG' lipolytic enzyme family.</text>
</comment>
<keyword evidence="5" id="KW-1185">Reference proteome</keyword>
<sequence>MLSNEANMFRDLLLQMKHSDHPPQSVEEIRVMTDSVSDFSPVPDGVVITEAEIQGVVVEYIDPLNRSGKNVILYFHGGGYSAGSLKSHRSLGARLALASESKVVMADYRLAPENPFPAALEDSLKVYLGLLSNGVDPQNIVIGGDSAGGGLSLATEVAIRDGGHSLPGKSFLFSPWTDLTASGDSLRLRNDIDPMLDAKGMKPAIQIYLNGADASDHRASPLLGDLSGLPPHLVFVGTDEILFDDSFRLIEKFHDCNVEATLEVGEGLWHVWPSFPMPEADLALERVGEFILG</sequence>
<evidence type="ECO:0000313" key="4">
    <source>
        <dbReference type="EMBL" id="KJF17194.1"/>
    </source>
</evidence>
<dbReference type="EC" id="3.1.1.83" evidence="4"/>
<evidence type="ECO:0000259" key="3">
    <source>
        <dbReference type="Pfam" id="PF07859"/>
    </source>
</evidence>
<organism evidence="4 5">
    <name type="scientific">Acidithrix ferrooxidans</name>
    <dbReference type="NCBI Taxonomy" id="1280514"/>
    <lineage>
        <taxon>Bacteria</taxon>
        <taxon>Bacillati</taxon>
        <taxon>Actinomycetota</taxon>
        <taxon>Acidimicrobiia</taxon>
        <taxon>Acidimicrobiales</taxon>
        <taxon>Acidimicrobiaceae</taxon>
        <taxon>Acidithrix</taxon>
    </lineage>
</organism>
<dbReference type="InterPro" id="IPR002168">
    <property type="entry name" value="Lipase_GDXG_HIS_AS"/>
</dbReference>
<feature type="domain" description="Alpha/beta hydrolase fold-3" evidence="3">
    <location>
        <begin position="72"/>
        <end position="272"/>
    </location>
</feature>
<evidence type="ECO:0000256" key="1">
    <source>
        <dbReference type="ARBA" id="ARBA00010515"/>
    </source>
</evidence>
<dbReference type="SMR" id="A0A0D8HH61"/>
<keyword evidence="2 4" id="KW-0378">Hydrolase</keyword>
<reference evidence="4 5" key="1">
    <citation type="submission" date="2015-01" db="EMBL/GenBank/DDBJ databases">
        <title>Draft genome of the acidophilic iron oxidizer Acidithrix ferrooxidans strain Py-F3.</title>
        <authorList>
            <person name="Poehlein A."/>
            <person name="Eisen S."/>
            <person name="Schloemann M."/>
            <person name="Johnson B.D."/>
            <person name="Daniel R."/>
            <person name="Muehling M."/>
        </authorList>
    </citation>
    <scope>NUCLEOTIDE SEQUENCE [LARGE SCALE GENOMIC DNA]</scope>
    <source>
        <strain evidence="4 5">Py-F3</strain>
    </source>
</reference>
<dbReference type="Proteomes" id="UP000032360">
    <property type="component" value="Unassembled WGS sequence"/>
</dbReference>
<name>A0A0D8HH61_9ACTN</name>
<dbReference type="PATRIC" id="fig|1280514.3.peg.2510"/>
<dbReference type="InterPro" id="IPR013094">
    <property type="entry name" value="AB_hydrolase_3"/>
</dbReference>
<dbReference type="InterPro" id="IPR029058">
    <property type="entry name" value="AB_hydrolase_fold"/>
</dbReference>
<dbReference type="AlphaFoldDB" id="A0A0D8HH61"/>
<dbReference type="PANTHER" id="PTHR48081:SF30">
    <property type="entry name" value="ACETYL-HYDROLASE LIPR-RELATED"/>
    <property type="match status" value="1"/>
</dbReference>
<accession>A0A0D8HH61</accession>
<dbReference type="PROSITE" id="PS01173">
    <property type="entry name" value="LIPASE_GDXG_HIS"/>
    <property type="match status" value="1"/>
</dbReference>
<dbReference type="GO" id="GO:0004806">
    <property type="term" value="F:triacylglycerol lipase activity"/>
    <property type="evidence" value="ECO:0007669"/>
    <property type="project" value="TreeGrafter"/>
</dbReference>
<dbReference type="Gene3D" id="3.40.50.1820">
    <property type="entry name" value="alpha/beta hydrolase"/>
    <property type="match status" value="1"/>
</dbReference>
<proteinExistence type="inferred from homology"/>
<dbReference type="STRING" id="1280514.AXFE_19070"/>
<protein>
    <submittedName>
        <fullName evidence="4">Monoterpene epsilon-lactone hydrolase</fullName>
        <ecNumber evidence="4">3.1.1.83</ecNumber>
    </submittedName>
</protein>
<evidence type="ECO:0000256" key="2">
    <source>
        <dbReference type="ARBA" id="ARBA00022801"/>
    </source>
</evidence>
<dbReference type="SUPFAM" id="SSF53474">
    <property type="entry name" value="alpha/beta-Hydrolases"/>
    <property type="match status" value="1"/>
</dbReference>
<gene>
    <name evidence="4" type="primary">mlhB1</name>
    <name evidence="4" type="ORF">AXFE_19070</name>
</gene>
<dbReference type="InterPro" id="IPR050300">
    <property type="entry name" value="GDXG_lipolytic_enzyme"/>
</dbReference>